<accession>A0ABW7B6L0</accession>
<evidence type="ECO:0000256" key="5">
    <source>
        <dbReference type="ARBA" id="ARBA00022840"/>
    </source>
</evidence>
<gene>
    <name evidence="8" type="ORF">ACGFZB_20580</name>
</gene>
<protein>
    <recommendedName>
        <fullName evidence="1">non-specific serine/threonine protein kinase</fullName>
        <ecNumber evidence="1">2.7.11.1</ecNumber>
    </recommendedName>
</protein>
<dbReference type="InterPro" id="IPR050660">
    <property type="entry name" value="NEK_Ser/Thr_kinase"/>
</dbReference>
<dbReference type="Proteomes" id="UP001604267">
    <property type="component" value="Unassembled WGS sequence"/>
</dbReference>
<reference evidence="8 9" key="1">
    <citation type="submission" date="2024-10" db="EMBL/GenBank/DDBJ databases">
        <title>The Natural Products Discovery Center: Release of the First 8490 Sequenced Strains for Exploring Actinobacteria Biosynthetic Diversity.</title>
        <authorList>
            <person name="Kalkreuter E."/>
            <person name="Kautsar S.A."/>
            <person name="Yang D."/>
            <person name="Bader C.D."/>
            <person name="Teijaro C.N."/>
            <person name="Fluegel L."/>
            <person name="Davis C.M."/>
            <person name="Simpson J.R."/>
            <person name="Lauterbach L."/>
            <person name="Steele A.D."/>
            <person name="Gui C."/>
            <person name="Meng S."/>
            <person name="Li G."/>
            <person name="Viehrig K."/>
            <person name="Ye F."/>
            <person name="Su P."/>
            <person name="Kiefer A.F."/>
            <person name="Nichols A."/>
            <person name="Cepeda A.J."/>
            <person name="Yan W."/>
            <person name="Fan B."/>
            <person name="Jiang Y."/>
            <person name="Adhikari A."/>
            <person name="Zheng C.-J."/>
            <person name="Schuster L."/>
            <person name="Cowan T.M."/>
            <person name="Smanski M.J."/>
            <person name="Chevrette M.G."/>
            <person name="De Carvalho L.P.S."/>
            <person name="Shen B."/>
        </authorList>
    </citation>
    <scope>NUCLEOTIDE SEQUENCE [LARGE SCALE GENOMIC DNA]</scope>
    <source>
        <strain evidence="8 9">NPDC048320</strain>
    </source>
</reference>
<dbReference type="PANTHER" id="PTHR43671">
    <property type="entry name" value="SERINE/THREONINE-PROTEIN KINASE NEK"/>
    <property type="match status" value="1"/>
</dbReference>
<dbReference type="InterPro" id="IPR000719">
    <property type="entry name" value="Prot_kinase_dom"/>
</dbReference>
<dbReference type="EMBL" id="JBICYV010000009">
    <property type="protein sequence ID" value="MFG3012819.1"/>
    <property type="molecule type" value="Genomic_DNA"/>
</dbReference>
<dbReference type="SMART" id="SM00220">
    <property type="entry name" value="S_TKc"/>
    <property type="match status" value="1"/>
</dbReference>
<evidence type="ECO:0000259" key="7">
    <source>
        <dbReference type="PROSITE" id="PS50011"/>
    </source>
</evidence>
<dbReference type="Gene3D" id="1.10.510.10">
    <property type="entry name" value="Transferase(Phosphotransferase) domain 1"/>
    <property type="match status" value="1"/>
</dbReference>
<sequence>MSITAARGAPPLAPGTEPVPGYRILAGLTRTGWLDVYDAWSEERDCRCVLKTVRPDRRGERRLGERLLREGRWLRGFTHPHLVRAYDVFAAPEPVVVLETLTGETLSHLLHRLRRRASAADVALLGVQLCSAVHYLHGRGLLHLDLKPSNVVVDRGLAKVLDLSVARPPGPAPAGVGTCCYLAPEQARGGMLTAAADVWGIGVTLYEVACGDLPFECRATGGTAHRPYAGDEPDDGTGTGDPGDWYPQLEREAPPIGSRRRLPPALAAAVDGCLRADPSARPGVAALAAALETALPVPRRGC</sequence>
<evidence type="ECO:0000256" key="1">
    <source>
        <dbReference type="ARBA" id="ARBA00012513"/>
    </source>
</evidence>
<evidence type="ECO:0000313" key="8">
    <source>
        <dbReference type="EMBL" id="MFG3012819.1"/>
    </source>
</evidence>
<dbReference type="CDD" id="cd14014">
    <property type="entry name" value="STKc_PknB_like"/>
    <property type="match status" value="1"/>
</dbReference>
<dbReference type="Pfam" id="PF00069">
    <property type="entry name" value="Pkinase"/>
    <property type="match status" value="1"/>
</dbReference>
<comment type="caution">
    <text evidence="8">The sequence shown here is derived from an EMBL/GenBank/DDBJ whole genome shotgun (WGS) entry which is preliminary data.</text>
</comment>
<dbReference type="InterPro" id="IPR008271">
    <property type="entry name" value="Ser/Thr_kinase_AS"/>
</dbReference>
<keyword evidence="3" id="KW-0547">Nucleotide-binding</keyword>
<keyword evidence="9" id="KW-1185">Reference proteome</keyword>
<evidence type="ECO:0000256" key="6">
    <source>
        <dbReference type="SAM" id="MobiDB-lite"/>
    </source>
</evidence>
<evidence type="ECO:0000256" key="3">
    <source>
        <dbReference type="ARBA" id="ARBA00022741"/>
    </source>
</evidence>
<keyword evidence="4 8" id="KW-0418">Kinase</keyword>
<organism evidence="8 9">
    <name type="scientific">Streptomyces cinerochromogenes</name>
    <dbReference type="NCBI Taxonomy" id="66422"/>
    <lineage>
        <taxon>Bacteria</taxon>
        <taxon>Bacillati</taxon>
        <taxon>Actinomycetota</taxon>
        <taxon>Actinomycetes</taxon>
        <taxon>Kitasatosporales</taxon>
        <taxon>Streptomycetaceae</taxon>
        <taxon>Streptomyces</taxon>
    </lineage>
</organism>
<name>A0ABW7B6L0_9ACTN</name>
<dbReference type="GO" id="GO:0004674">
    <property type="term" value="F:protein serine/threonine kinase activity"/>
    <property type="evidence" value="ECO:0007669"/>
    <property type="project" value="UniProtKB-EC"/>
</dbReference>
<dbReference type="PANTHER" id="PTHR43671:SF13">
    <property type="entry name" value="SERINE_THREONINE-PROTEIN KINASE NEK2"/>
    <property type="match status" value="1"/>
</dbReference>
<keyword evidence="5" id="KW-0067">ATP-binding</keyword>
<evidence type="ECO:0000256" key="2">
    <source>
        <dbReference type="ARBA" id="ARBA00022679"/>
    </source>
</evidence>
<dbReference type="PROSITE" id="PS00108">
    <property type="entry name" value="PROTEIN_KINASE_ST"/>
    <property type="match status" value="1"/>
</dbReference>
<feature type="domain" description="Protein kinase" evidence="7">
    <location>
        <begin position="22"/>
        <end position="295"/>
    </location>
</feature>
<proteinExistence type="predicted"/>
<dbReference type="EC" id="2.7.11.1" evidence="1"/>
<feature type="region of interest" description="Disordered" evidence="6">
    <location>
        <begin position="223"/>
        <end position="260"/>
    </location>
</feature>
<evidence type="ECO:0000313" key="9">
    <source>
        <dbReference type="Proteomes" id="UP001604267"/>
    </source>
</evidence>
<dbReference type="RefSeq" id="WP_392818968.1">
    <property type="nucleotide sequence ID" value="NZ_JBICYV010000009.1"/>
</dbReference>
<dbReference type="SUPFAM" id="SSF56112">
    <property type="entry name" value="Protein kinase-like (PK-like)"/>
    <property type="match status" value="1"/>
</dbReference>
<dbReference type="PROSITE" id="PS50011">
    <property type="entry name" value="PROTEIN_KINASE_DOM"/>
    <property type="match status" value="1"/>
</dbReference>
<dbReference type="Gene3D" id="3.30.200.20">
    <property type="entry name" value="Phosphorylase Kinase, domain 1"/>
    <property type="match status" value="1"/>
</dbReference>
<keyword evidence="2 8" id="KW-0808">Transferase</keyword>
<dbReference type="InterPro" id="IPR011009">
    <property type="entry name" value="Kinase-like_dom_sf"/>
</dbReference>
<evidence type="ECO:0000256" key="4">
    <source>
        <dbReference type="ARBA" id="ARBA00022777"/>
    </source>
</evidence>